<accession>A0A7Y9J3W4</accession>
<organism evidence="1 2">
    <name type="scientific">Actinomycetospora corticicola</name>
    <dbReference type="NCBI Taxonomy" id="663602"/>
    <lineage>
        <taxon>Bacteria</taxon>
        <taxon>Bacillati</taxon>
        <taxon>Actinomycetota</taxon>
        <taxon>Actinomycetes</taxon>
        <taxon>Pseudonocardiales</taxon>
        <taxon>Pseudonocardiaceae</taxon>
        <taxon>Actinomycetospora</taxon>
    </lineage>
</organism>
<evidence type="ECO:0000313" key="1">
    <source>
        <dbReference type="EMBL" id="NYD34074.1"/>
    </source>
</evidence>
<proteinExistence type="predicted"/>
<dbReference type="AlphaFoldDB" id="A0A7Y9J3W4"/>
<reference evidence="1 2" key="1">
    <citation type="submission" date="2020-07" db="EMBL/GenBank/DDBJ databases">
        <title>Sequencing the genomes of 1000 actinobacteria strains.</title>
        <authorList>
            <person name="Klenk H.-P."/>
        </authorList>
    </citation>
    <scope>NUCLEOTIDE SEQUENCE [LARGE SCALE GENOMIC DNA]</scope>
    <source>
        <strain evidence="1 2">DSM 45772</strain>
    </source>
</reference>
<keyword evidence="2" id="KW-1185">Reference proteome</keyword>
<evidence type="ECO:0000313" key="2">
    <source>
        <dbReference type="Proteomes" id="UP000535890"/>
    </source>
</evidence>
<comment type="caution">
    <text evidence="1">The sequence shown here is derived from an EMBL/GenBank/DDBJ whole genome shotgun (WGS) entry which is preliminary data.</text>
</comment>
<gene>
    <name evidence="1" type="ORF">BJ983_000176</name>
</gene>
<name>A0A7Y9J3W4_9PSEU</name>
<protein>
    <submittedName>
        <fullName evidence="1">Uncharacterized protein</fullName>
    </submittedName>
</protein>
<dbReference type="Proteomes" id="UP000535890">
    <property type="component" value="Unassembled WGS sequence"/>
</dbReference>
<sequence length="31" mass="3406">MTRPTEVLIPALLTSRLHVDLLLVCSSACRP</sequence>
<dbReference type="EMBL" id="JACCBN010000001">
    <property type="protein sequence ID" value="NYD34074.1"/>
    <property type="molecule type" value="Genomic_DNA"/>
</dbReference>